<dbReference type="InterPro" id="IPR013517">
    <property type="entry name" value="FG-GAP"/>
</dbReference>
<accession>A0A1H6CU31</accession>
<dbReference type="InterPro" id="IPR013519">
    <property type="entry name" value="Int_alpha_beta-p"/>
</dbReference>
<dbReference type="PANTHER" id="PTHR23221">
    <property type="entry name" value="GLYCOSYLPHOSPHATIDYLINOSITOL PHOSPHOLIPASE D"/>
    <property type="match status" value="1"/>
</dbReference>
<evidence type="ECO:0000256" key="2">
    <source>
        <dbReference type="ARBA" id="ARBA00022737"/>
    </source>
</evidence>
<protein>
    <submittedName>
        <fullName evidence="6">FG-GAP repeat-containing protein</fullName>
    </submittedName>
</protein>
<dbReference type="InterPro" id="IPR028994">
    <property type="entry name" value="Integrin_alpha_N"/>
</dbReference>
<keyword evidence="7" id="KW-1185">Reference proteome</keyword>
<dbReference type="RefSeq" id="WP_103940218.1">
    <property type="nucleotide sequence ID" value="NZ_FNVO01000011.1"/>
</dbReference>
<keyword evidence="2" id="KW-0677">Repeat</keyword>
<name>A0A1H6CU31_9ACTN</name>
<evidence type="ECO:0000256" key="3">
    <source>
        <dbReference type="ARBA" id="ARBA00022801"/>
    </source>
</evidence>
<feature type="chain" id="PRO_5009295214" evidence="5">
    <location>
        <begin position="25"/>
        <end position="602"/>
    </location>
</feature>
<evidence type="ECO:0000256" key="5">
    <source>
        <dbReference type="SAM" id="SignalP"/>
    </source>
</evidence>
<evidence type="ECO:0000313" key="7">
    <source>
        <dbReference type="Proteomes" id="UP000236723"/>
    </source>
</evidence>
<dbReference type="Proteomes" id="UP000236723">
    <property type="component" value="Unassembled WGS sequence"/>
</dbReference>
<keyword evidence="1 5" id="KW-0732">Signal</keyword>
<dbReference type="GO" id="GO:0016787">
    <property type="term" value="F:hydrolase activity"/>
    <property type="evidence" value="ECO:0007669"/>
    <property type="project" value="UniProtKB-KW"/>
</dbReference>
<dbReference type="GO" id="GO:0008305">
    <property type="term" value="C:integrin complex"/>
    <property type="evidence" value="ECO:0007669"/>
    <property type="project" value="InterPro"/>
</dbReference>
<dbReference type="PANTHER" id="PTHR23221:SF7">
    <property type="entry name" value="PHOSPHATIDYLINOSITOL-GLYCAN-SPECIFIC PHOSPHOLIPASE D"/>
    <property type="match status" value="1"/>
</dbReference>
<dbReference type="GO" id="GO:0007155">
    <property type="term" value="P:cell adhesion"/>
    <property type="evidence" value="ECO:0007669"/>
    <property type="project" value="InterPro"/>
</dbReference>
<reference evidence="7" key="1">
    <citation type="submission" date="2016-10" db="EMBL/GenBank/DDBJ databases">
        <authorList>
            <person name="Varghese N."/>
            <person name="Submissions S."/>
        </authorList>
    </citation>
    <scope>NUCLEOTIDE SEQUENCE [LARGE SCALE GENOMIC DNA]</scope>
    <source>
        <strain evidence="7">DSM 43163</strain>
    </source>
</reference>
<dbReference type="InterPro" id="IPR000413">
    <property type="entry name" value="Integrin_alpha"/>
</dbReference>
<keyword evidence="4" id="KW-0325">Glycoprotein</keyword>
<dbReference type="OrthoDB" id="344301at2"/>
<gene>
    <name evidence="6" type="ORF">SAMN04489712_111148</name>
</gene>
<proteinExistence type="predicted"/>
<evidence type="ECO:0000256" key="4">
    <source>
        <dbReference type="ARBA" id="ARBA00023180"/>
    </source>
</evidence>
<evidence type="ECO:0000256" key="1">
    <source>
        <dbReference type="ARBA" id="ARBA00022729"/>
    </source>
</evidence>
<dbReference type="AlphaFoldDB" id="A0A1H6CU31"/>
<feature type="signal peptide" evidence="5">
    <location>
        <begin position="1"/>
        <end position="24"/>
    </location>
</feature>
<dbReference type="Gene3D" id="2.130.10.130">
    <property type="entry name" value="Integrin alpha, N-terminal"/>
    <property type="match status" value="3"/>
</dbReference>
<dbReference type="Pfam" id="PF01839">
    <property type="entry name" value="FG-GAP"/>
    <property type="match status" value="4"/>
</dbReference>
<dbReference type="PROSITE" id="PS51470">
    <property type="entry name" value="FG_GAP"/>
    <property type="match status" value="3"/>
</dbReference>
<dbReference type="SUPFAM" id="SSF69318">
    <property type="entry name" value="Integrin alpha N-terminal domain"/>
    <property type="match status" value="1"/>
</dbReference>
<dbReference type="SMART" id="SM00191">
    <property type="entry name" value="Int_alpha"/>
    <property type="match status" value="5"/>
</dbReference>
<sequence>MPALAVAALTAAAGLALPPTAAAAAQTSALTLKTTVRTEPTKPVRLSGRLTFGGRAPGSPQQVKLTRALDGQVRWTGTVTTKADGTFSYTDGKLGFGVFTYTAEFAGTTAQNPAGARARTSRRVPGDINRDGRAELRTGAAGRPVNGLDNAGALAVTAGSPTGATGPATLYDQDTPGIADVAEANDWFGYSHTGGDFNGDGYEDVAVGAPAEEGRKGAVNVIYGSATGLTSNGNRVLRHSLGSFGLSVASLDVNNDGYDDLAVGAPGKGQSVLLYLGGPGGVGTQAPLRLRPGAGGVPGKAHNWESFGWGLAGGDLDGDGYDDLVVANAYDWSPKYGTYGSIVALYGKKGGGSSFRFRSAQFWDKDSRGIYGTVGSWKKDQPDHFGWSVAVADYNGDGRDDVAVSAPGTPVKRSGKTYQDAGTVNLIYGSAKGLTATGNKQYTLDTAGVPGAARAEDRLGMTVTGGDANGDGYAELAVSGQGRQMVVVLRGAKKALTTSGARWITQNSAGVPGTTRKNSVFGSYMAFLRLRGARTADLVVGDIGANARRGSVTVLPNALGKGAYLVKLPALPGDNFGVVNAPVPSGIPLVPSNTTGRNRPPA</sequence>
<evidence type="ECO:0000313" key="6">
    <source>
        <dbReference type="EMBL" id="SEG76307.1"/>
    </source>
</evidence>
<dbReference type="PRINTS" id="PR01185">
    <property type="entry name" value="INTEGRINA"/>
</dbReference>
<keyword evidence="3" id="KW-0378">Hydrolase</keyword>
<dbReference type="EMBL" id="FNVO01000011">
    <property type="protein sequence ID" value="SEG76307.1"/>
    <property type="molecule type" value="Genomic_DNA"/>
</dbReference>
<organism evidence="6 7">
    <name type="scientific">Thermomonospora echinospora</name>
    <dbReference type="NCBI Taxonomy" id="1992"/>
    <lineage>
        <taxon>Bacteria</taxon>
        <taxon>Bacillati</taxon>
        <taxon>Actinomycetota</taxon>
        <taxon>Actinomycetes</taxon>
        <taxon>Streptosporangiales</taxon>
        <taxon>Thermomonosporaceae</taxon>
        <taxon>Thermomonospora</taxon>
    </lineage>
</organism>